<proteinExistence type="predicted"/>
<feature type="non-terminal residue" evidence="1">
    <location>
        <position position="1"/>
    </location>
</feature>
<protein>
    <submittedName>
        <fullName evidence="1">Uncharacterized protein</fullName>
    </submittedName>
</protein>
<accession>A0A0F9P161</accession>
<dbReference type="EMBL" id="LAZR01006093">
    <property type="protein sequence ID" value="KKM94800.1"/>
    <property type="molecule type" value="Genomic_DNA"/>
</dbReference>
<comment type="caution">
    <text evidence="1">The sequence shown here is derived from an EMBL/GenBank/DDBJ whole genome shotgun (WGS) entry which is preliminary data.</text>
</comment>
<name>A0A0F9P161_9ZZZZ</name>
<sequence>SSVREAPDLDAVNEFLIGVRKESW</sequence>
<dbReference type="AlphaFoldDB" id="A0A0F9P161"/>
<organism evidence="1">
    <name type="scientific">marine sediment metagenome</name>
    <dbReference type="NCBI Taxonomy" id="412755"/>
    <lineage>
        <taxon>unclassified sequences</taxon>
        <taxon>metagenomes</taxon>
        <taxon>ecological metagenomes</taxon>
    </lineage>
</organism>
<gene>
    <name evidence="1" type="ORF">LCGC14_1194790</name>
</gene>
<reference evidence="1" key="1">
    <citation type="journal article" date="2015" name="Nature">
        <title>Complex archaea that bridge the gap between prokaryotes and eukaryotes.</title>
        <authorList>
            <person name="Spang A."/>
            <person name="Saw J.H."/>
            <person name="Jorgensen S.L."/>
            <person name="Zaremba-Niedzwiedzka K."/>
            <person name="Martijn J."/>
            <person name="Lind A.E."/>
            <person name="van Eijk R."/>
            <person name="Schleper C."/>
            <person name="Guy L."/>
            <person name="Ettema T.J."/>
        </authorList>
    </citation>
    <scope>NUCLEOTIDE SEQUENCE</scope>
</reference>
<evidence type="ECO:0000313" key="1">
    <source>
        <dbReference type="EMBL" id="KKM94800.1"/>
    </source>
</evidence>